<evidence type="ECO:0000256" key="7">
    <source>
        <dbReference type="ARBA" id="ARBA00022833"/>
    </source>
</evidence>
<dbReference type="EMBL" id="CP028103">
    <property type="protein sequence ID" value="AVQ32546.1"/>
    <property type="molecule type" value="Genomic_DNA"/>
</dbReference>
<dbReference type="Proteomes" id="UP000241238">
    <property type="component" value="Chromosome"/>
</dbReference>
<keyword evidence="5 9" id="KW-0808">Transferase</keyword>
<name>A0ABN5JP03_FUSVA</name>
<evidence type="ECO:0000256" key="3">
    <source>
        <dbReference type="ARBA" id="ARBA00012206"/>
    </source>
</evidence>
<protein>
    <recommendedName>
        <fullName evidence="4 9">Phosphate propanoyltransferase</fullName>
        <ecNumber evidence="3 9">2.3.1.222</ecNumber>
    </recommendedName>
</protein>
<evidence type="ECO:0000256" key="4">
    <source>
        <dbReference type="ARBA" id="ARBA00020837"/>
    </source>
</evidence>
<evidence type="ECO:0000256" key="8">
    <source>
        <dbReference type="ARBA" id="ARBA00023315"/>
    </source>
</evidence>
<evidence type="ECO:0000256" key="6">
    <source>
        <dbReference type="ARBA" id="ARBA00022723"/>
    </source>
</evidence>
<dbReference type="PANTHER" id="PTHR39453:SF1">
    <property type="entry name" value="PHOSPHATE PROPANOYLTRANSFERASE"/>
    <property type="match status" value="1"/>
</dbReference>
<proteinExistence type="inferred from homology"/>
<evidence type="ECO:0000256" key="2">
    <source>
        <dbReference type="ARBA" id="ARBA00007342"/>
    </source>
</evidence>
<keyword evidence="8 9" id="KW-0012">Acyltransferase</keyword>
<evidence type="ECO:0000256" key="1">
    <source>
        <dbReference type="ARBA" id="ARBA00001947"/>
    </source>
</evidence>
<dbReference type="InterPro" id="IPR008300">
    <property type="entry name" value="PTAC"/>
</dbReference>
<comment type="catalytic activity">
    <reaction evidence="9">
        <text>propanoyl-CoA + phosphate = propanoyl phosphate + CoA</text>
        <dbReference type="Rhea" id="RHEA:28046"/>
        <dbReference type="ChEBI" id="CHEBI:43474"/>
        <dbReference type="ChEBI" id="CHEBI:57287"/>
        <dbReference type="ChEBI" id="CHEBI:57392"/>
        <dbReference type="ChEBI" id="CHEBI:58933"/>
        <dbReference type="EC" id="2.3.1.222"/>
    </reaction>
</comment>
<dbReference type="PANTHER" id="PTHR39453">
    <property type="entry name" value="PHOSPHATE PROPANOYLTRANSFERASE"/>
    <property type="match status" value="1"/>
</dbReference>
<reference evidence="11" key="1">
    <citation type="journal article" date="2018" name="MSphere">
        <title>Fusobacterium Genomics Using MinION and Illumina Sequencing Enables Genome Completion and Correction.</title>
        <authorList>
            <person name="Todd S.M."/>
            <person name="Settlage R.E."/>
            <person name="Lahmers K.K."/>
            <person name="Slade D.J."/>
        </authorList>
    </citation>
    <scope>NUCLEOTIDE SEQUENCE [LARGE SCALE GENOMIC DNA]</scope>
    <source>
        <strain evidence="11">ATCC 27725</strain>
    </source>
</reference>
<dbReference type="Pfam" id="PF06130">
    <property type="entry name" value="PTAC"/>
    <property type="match status" value="1"/>
</dbReference>
<comment type="pathway">
    <text evidence="9">Polyol metabolism; 1,2-propanediol degradation.</text>
</comment>
<dbReference type="EC" id="2.3.1.222" evidence="3 9"/>
<dbReference type="RefSeq" id="WP_005949829.1">
    <property type="nucleotide sequence ID" value="NZ_CP028103.1"/>
</dbReference>
<keyword evidence="11" id="KW-1185">Reference proteome</keyword>
<sequence length="207" mass="23553">MEIDRIVELVKKQLENYEKKRIPIEASGRHIHLSEKDAEFLFGKDYNFTAVKELSQPGQFACKERVRLIGPKGMIEGVVILGPVREKTQVEISMTDAKILGIKGMLRLSGDTNETPGILVTNQEKILNLIEGVIVAKNHIHMTPEDAERMNVKDKQLVKVKVFSKRPLIFEDVVIRVTNKSKFSMHIDYDEANACLLEKDSYGVIYE</sequence>
<evidence type="ECO:0000256" key="9">
    <source>
        <dbReference type="PIRNR" id="PIRNR010130"/>
    </source>
</evidence>
<comment type="similarity">
    <text evidence="2 9">Belongs to the PduL family.</text>
</comment>
<dbReference type="NCBIfam" id="NF011652">
    <property type="entry name" value="PRK15070.1"/>
    <property type="match status" value="1"/>
</dbReference>
<accession>A0ABN5JP03</accession>
<comment type="cofactor">
    <cofactor evidence="1">
        <name>Zn(2+)</name>
        <dbReference type="ChEBI" id="CHEBI:29105"/>
    </cofactor>
</comment>
<evidence type="ECO:0000313" key="10">
    <source>
        <dbReference type="EMBL" id="AVQ32546.1"/>
    </source>
</evidence>
<evidence type="ECO:0000256" key="5">
    <source>
        <dbReference type="ARBA" id="ARBA00022679"/>
    </source>
</evidence>
<evidence type="ECO:0000313" key="11">
    <source>
        <dbReference type="Proteomes" id="UP000241238"/>
    </source>
</evidence>
<dbReference type="GeneID" id="77467640"/>
<comment type="function">
    <text evidence="9">Involved in 1,2-propanediol (1,2-PD) degradation by catalyzing the conversion of propanoyl-CoA to propanoyl-phosphate.</text>
</comment>
<keyword evidence="6" id="KW-0479">Metal-binding</keyword>
<organism evidence="10 11">
    <name type="scientific">Fusobacterium varium ATCC 27725</name>
    <dbReference type="NCBI Taxonomy" id="469618"/>
    <lineage>
        <taxon>Bacteria</taxon>
        <taxon>Fusobacteriati</taxon>
        <taxon>Fusobacteriota</taxon>
        <taxon>Fusobacteriia</taxon>
        <taxon>Fusobacteriales</taxon>
        <taxon>Fusobacteriaceae</taxon>
        <taxon>Fusobacterium</taxon>
    </lineage>
</organism>
<dbReference type="PIRSF" id="PIRSF010130">
    <property type="entry name" value="PduL"/>
    <property type="match status" value="1"/>
</dbReference>
<gene>
    <name evidence="10" type="ORF">C4N18_06510</name>
</gene>
<keyword evidence="7" id="KW-0862">Zinc</keyword>